<dbReference type="Proteomes" id="UP001604336">
    <property type="component" value="Unassembled WGS sequence"/>
</dbReference>
<dbReference type="Pfam" id="PF00982">
    <property type="entry name" value="Glyco_transf_20"/>
    <property type="match status" value="1"/>
</dbReference>
<keyword evidence="2" id="KW-1185">Reference proteome</keyword>
<dbReference type="AlphaFoldDB" id="A0ABD1SWK8"/>
<evidence type="ECO:0000313" key="2">
    <source>
        <dbReference type="Proteomes" id="UP001604336"/>
    </source>
</evidence>
<dbReference type="PANTHER" id="PTHR10788">
    <property type="entry name" value="TREHALOSE-6-PHOSPHATE SYNTHASE"/>
    <property type="match status" value="1"/>
</dbReference>
<dbReference type="GO" id="GO:0005991">
    <property type="term" value="P:trehalose metabolic process"/>
    <property type="evidence" value="ECO:0007669"/>
    <property type="project" value="UniProtKB-ARBA"/>
</dbReference>
<evidence type="ECO:0000313" key="1">
    <source>
        <dbReference type="EMBL" id="KAL2504837.1"/>
    </source>
</evidence>
<dbReference type="EMBL" id="JBFOLK010000006">
    <property type="protein sequence ID" value="KAL2504837.1"/>
    <property type="molecule type" value="Genomic_DNA"/>
</dbReference>
<accession>A0ABD1SWK8</accession>
<proteinExistence type="predicted"/>
<reference evidence="2" key="1">
    <citation type="submission" date="2024-07" db="EMBL/GenBank/DDBJ databases">
        <title>Two chromosome-level genome assemblies of Korean endemic species Abeliophyllum distichum and Forsythia ovata (Oleaceae).</title>
        <authorList>
            <person name="Jang H."/>
        </authorList>
    </citation>
    <scope>NUCLEOTIDE SEQUENCE [LARGE SCALE GENOMIC DNA]</scope>
</reference>
<dbReference type="SUPFAM" id="SSF53756">
    <property type="entry name" value="UDP-Glycosyltransferase/glycogen phosphorylase"/>
    <property type="match status" value="1"/>
</dbReference>
<gene>
    <name evidence="1" type="ORF">Adt_20458</name>
</gene>
<dbReference type="InterPro" id="IPR001830">
    <property type="entry name" value="Glyco_trans_20"/>
</dbReference>
<sequence length="155" mass="17338">MKVLYVGSLSVDVDPIKQDDVANYLLKKFNCVPAFLPPNHLGKYYDGLCKKQLWPLFHYMLPFSAYCGVGCWAFNINRKGDIGLEYYGRNVVINIMSVGIHMGHTESAMKLAEKEKKFEELKHQFEGKTVLLGAVAQAASKLARKDCSGADLQSC</sequence>
<organism evidence="1 2">
    <name type="scientific">Abeliophyllum distichum</name>
    <dbReference type="NCBI Taxonomy" id="126358"/>
    <lineage>
        <taxon>Eukaryota</taxon>
        <taxon>Viridiplantae</taxon>
        <taxon>Streptophyta</taxon>
        <taxon>Embryophyta</taxon>
        <taxon>Tracheophyta</taxon>
        <taxon>Spermatophyta</taxon>
        <taxon>Magnoliopsida</taxon>
        <taxon>eudicotyledons</taxon>
        <taxon>Gunneridae</taxon>
        <taxon>Pentapetalae</taxon>
        <taxon>asterids</taxon>
        <taxon>lamiids</taxon>
        <taxon>Lamiales</taxon>
        <taxon>Oleaceae</taxon>
        <taxon>Forsythieae</taxon>
        <taxon>Abeliophyllum</taxon>
    </lineage>
</organism>
<name>A0ABD1SWK8_9LAMI</name>
<comment type="caution">
    <text evidence="1">The sequence shown here is derived from an EMBL/GenBank/DDBJ whole genome shotgun (WGS) entry which is preliminary data.</text>
</comment>
<dbReference type="Gene3D" id="3.40.50.2000">
    <property type="entry name" value="Glycogen Phosphorylase B"/>
    <property type="match status" value="1"/>
</dbReference>
<protein>
    <submittedName>
        <fullName evidence="1">Uncharacterized protein</fullName>
    </submittedName>
</protein>
<dbReference type="PANTHER" id="PTHR10788:SF113">
    <property type="entry name" value="TREHALOSE 6-PHOSPHATE PHOSPHATASE"/>
    <property type="match status" value="1"/>
</dbReference>